<reference evidence="3 4" key="1">
    <citation type="journal article" date="2016" name="Nat. Commun.">
        <title>Ectomycorrhizal ecology is imprinted in the genome of the dominant symbiotic fungus Cenococcum geophilum.</title>
        <authorList>
            <consortium name="DOE Joint Genome Institute"/>
            <person name="Peter M."/>
            <person name="Kohler A."/>
            <person name="Ohm R.A."/>
            <person name="Kuo A."/>
            <person name="Krutzmann J."/>
            <person name="Morin E."/>
            <person name="Arend M."/>
            <person name="Barry K.W."/>
            <person name="Binder M."/>
            <person name="Choi C."/>
            <person name="Clum A."/>
            <person name="Copeland A."/>
            <person name="Grisel N."/>
            <person name="Haridas S."/>
            <person name="Kipfer T."/>
            <person name="LaButti K."/>
            <person name="Lindquist E."/>
            <person name="Lipzen A."/>
            <person name="Maire R."/>
            <person name="Meier B."/>
            <person name="Mihaltcheva S."/>
            <person name="Molinier V."/>
            <person name="Murat C."/>
            <person name="Poggeler S."/>
            <person name="Quandt C.A."/>
            <person name="Sperisen C."/>
            <person name="Tritt A."/>
            <person name="Tisserant E."/>
            <person name="Crous P.W."/>
            <person name="Henrissat B."/>
            <person name="Nehls U."/>
            <person name="Egli S."/>
            <person name="Spatafora J.W."/>
            <person name="Grigoriev I.V."/>
            <person name="Martin F.M."/>
        </authorList>
    </citation>
    <scope>NUCLEOTIDE SEQUENCE [LARGE SCALE GENOMIC DNA]</scope>
    <source>
        <strain evidence="3 4">CBS 207.34</strain>
    </source>
</reference>
<dbReference type="InterPro" id="IPR053137">
    <property type="entry name" value="NLR-like"/>
</dbReference>
<name>A0A8E2ENF9_9PEZI</name>
<dbReference type="SMART" id="SM00028">
    <property type="entry name" value="TPR"/>
    <property type="match status" value="7"/>
</dbReference>
<dbReference type="Proteomes" id="UP000250140">
    <property type="component" value="Unassembled WGS sequence"/>
</dbReference>
<feature type="domain" description="NB-ARC" evidence="2">
    <location>
        <begin position="351"/>
        <end position="491"/>
    </location>
</feature>
<organism evidence="3 4">
    <name type="scientific">Glonium stellatum</name>
    <dbReference type="NCBI Taxonomy" id="574774"/>
    <lineage>
        <taxon>Eukaryota</taxon>
        <taxon>Fungi</taxon>
        <taxon>Dikarya</taxon>
        <taxon>Ascomycota</taxon>
        <taxon>Pezizomycotina</taxon>
        <taxon>Dothideomycetes</taxon>
        <taxon>Pleosporomycetidae</taxon>
        <taxon>Gloniales</taxon>
        <taxon>Gloniaceae</taxon>
        <taxon>Glonium</taxon>
    </lineage>
</organism>
<evidence type="ECO:0000256" key="1">
    <source>
        <dbReference type="PROSITE-ProRule" id="PRU00339"/>
    </source>
</evidence>
<feature type="repeat" description="TPR" evidence="1">
    <location>
        <begin position="791"/>
        <end position="824"/>
    </location>
</feature>
<protein>
    <submittedName>
        <fullName evidence="3">Putative kinesin</fullName>
    </submittedName>
</protein>
<dbReference type="Pfam" id="PF13424">
    <property type="entry name" value="TPR_12"/>
    <property type="match status" value="3"/>
</dbReference>
<accession>A0A8E2ENF9</accession>
<dbReference type="PROSITE" id="PS50005">
    <property type="entry name" value="TPR"/>
    <property type="match status" value="6"/>
</dbReference>
<feature type="repeat" description="TPR" evidence="1">
    <location>
        <begin position="954"/>
        <end position="987"/>
    </location>
</feature>
<dbReference type="Gene3D" id="1.25.40.10">
    <property type="entry name" value="Tetratricopeptide repeat domain"/>
    <property type="match status" value="3"/>
</dbReference>
<dbReference type="Pfam" id="PF13374">
    <property type="entry name" value="TPR_10"/>
    <property type="match status" value="1"/>
</dbReference>
<dbReference type="EMBL" id="KV751026">
    <property type="protein sequence ID" value="OCL01962.1"/>
    <property type="molecule type" value="Genomic_DNA"/>
</dbReference>
<dbReference type="SUPFAM" id="SSF53167">
    <property type="entry name" value="Purine and uridine phosphorylases"/>
    <property type="match status" value="1"/>
</dbReference>
<dbReference type="GO" id="GO:0003824">
    <property type="term" value="F:catalytic activity"/>
    <property type="evidence" value="ECO:0007669"/>
    <property type="project" value="InterPro"/>
</dbReference>
<feature type="repeat" description="TPR" evidence="1">
    <location>
        <begin position="996"/>
        <end position="1029"/>
    </location>
</feature>
<dbReference type="PRINTS" id="PR00364">
    <property type="entry name" value="DISEASERSIST"/>
</dbReference>
<dbReference type="Pfam" id="PF00931">
    <property type="entry name" value="NB-ARC"/>
    <property type="match status" value="1"/>
</dbReference>
<feature type="repeat" description="TPR" evidence="1">
    <location>
        <begin position="870"/>
        <end position="903"/>
    </location>
</feature>
<gene>
    <name evidence="3" type="ORF">AOQ84DRAFT_443670</name>
</gene>
<sequence length="1111" mass="124143">MDGPRLPPSAYSVAWISALPIESAAAAQMLDEGHRDPRNHGSNTDQYAFGRVGDHNVVMVCLPSGRMGTNAAAAVITRITTLFPSILFALTVGIGGGVPSATSDIRHPTRRRGVQYDFGKTGPDGQIRTGALDAPPKVLLNAIAKMRENHYRGLSNPSKHLPAFDQLSQFNRNTTGPDILFRPTYPHAEGQTCEGCNKEMIIERTGRVGTKVVIHYGTIAPGNQVMKDGVTRDRISAELGGILCFEMEAAGLAGTFPCAVIRGICDYADSHKNKRWQPYAAATAVAVAKELLLVIPAEKVAKTDIARRITDSEKYRVPFSLKGIPRGRFADRPEEMRHLEQALMPQGQPQLESCRQQVVVLHGLGGIGKTQLAVEFARKHQAAFTSVFWLNGSSEDSLKQSIADCASRIPEGQIPETSRKYSSSANGDFDAVIGDFMEWLSGTENKHWLIIFDNIDRDYQHHETDGDAYDIGNYIPDVDHGSTLITTRLANLQQLGESLRLGSVNMSQARAIFRKWYNQDFDPSDSDELLRLLGGLPLALAQAAAYMSETGTSFSTYTRLYKEQWKDLMENEDTAPLRSYGNRSINTTWTVSYNAIRAKNECAANLLLLWAHLDNRTLPYWILQAGANRSSKLAKDLSEWLQDTISDEIKFLKIVRLLRGYRLVESLHGSSTHSIHPVVHQWAFYIQDKYQRVELSRLAVLIIGCAVLDEYATEYHQKQRQLFLHAESWIKRTEEAAASLEEEISGDITYALHRIGMLLFCQGRLGKAEKMYQRALEGKEKAWCPNHILTLNTVNNLGNLYKNQGKLAEAEKIYQRALEGFKKAISTLNTVNNLGVLYADQGKLAEAEKMYQRALEGFKKVWGPNHTSTLDTVNNLGILYANQGKLAEAEKMYQRALEGFKKAWGSNYTSTLDTVNNLGVLYANQGKLAEAEKMYQRALEGKEKAWGPNHISTLDTVNNLGLLYADQRKLAEAEKMYQRALEGKEKAWGPNHTSTLNTVNNLGILYADQGKLAEAEKMYQRALHGYEKSLGPQNTTSYVPALNTAYNYGMLFEDQGCLTDAKWMYIKALAGYKIAFGTNHRWYRAAQERLQNLETFQDSRFISPIATSQLY</sequence>
<feature type="repeat" description="TPR" evidence="1">
    <location>
        <begin position="828"/>
        <end position="861"/>
    </location>
</feature>
<evidence type="ECO:0000259" key="2">
    <source>
        <dbReference type="Pfam" id="PF00931"/>
    </source>
</evidence>
<dbReference type="InterPro" id="IPR035994">
    <property type="entry name" value="Nucleoside_phosphorylase_sf"/>
</dbReference>
<dbReference type="OrthoDB" id="674604at2759"/>
<keyword evidence="1" id="KW-0802">TPR repeat</keyword>
<dbReference type="InterPro" id="IPR011990">
    <property type="entry name" value="TPR-like_helical_dom_sf"/>
</dbReference>
<dbReference type="SUPFAM" id="SSF52540">
    <property type="entry name" value="P-loop containing nucleoside triphosphate hydrolases"/>
    <property type="match status" value="1"/>
</dbReference>
<dbReference type="InterPro" id="IPR027417">
    <property type="entry name" value="P-loop_NTPase"/>
</dbReference>
<evidence type="ECO:0000313" key="3">
    <source>
        <dbReference type="EMBL" id="OCL01962.1"/>
    </source>
</evidence>
<dbReference type="AlphaFoldDB" id="A0A8E2ENF9"/>
<dbReference type="NCBIfam" id="NF040586">
    <property type="entry name" value="FxSxx_TPR"/>
    <property type="match status" value="1"/>
</dbReference>
<proteinExistence type="predicted"/>
<dbReference type="InterPro" id="IPR019734">
    <property type="entry name" value="TPR_rpt"/>
</dbReference>
<dbReference type="Gene3D" id="3.40.50.1580">
    <property type="entry name" value="Nucleoside phosphorylase domain"/>
    <property type="match status" value="1"/>
</dbReference>
<dbReference type="PANTHER" id="PTHR46082">
    <property type="entry name" value="ATP/GTP-BINDING PROTEIN-RELATED"/>
    <property type="match status" value="1"/>
</dbReference>
<dbReference type="GO" id="GO:0009116">
    <property type="term" value="P:nucleoside metabolic process"/>
    <property type="evidence" value="ECO:0007669"/>
    <property type="project" value="InterPro"/>
</dbReference>
<feature type="repeat" description="TPR" evidence="1">
    <location>
        <begin position="912"/>
        <end position="945"/>
    </location>
</feature>
<dbReference type="SUPFAM" id="SSF48452">
    <property type="entry name" value="TPR-like"/>
    <property type="match status" value="2"/>
</dbReference>
<dbReference type="PANTHER" id="PTHR46082:SF6">
    <property type="entry name" value="AAA+ ATPASE DOMAIN-CONTAINING PROTEIN-RELATED"/>
    <property type="match status" value="1"/>
</dbReference>
<dbReference type="Gene3D" id="3.40.50.300">
    <property type="entry name" value="P-loop containing nucleotide triphosphate hydrolases"/>
    <property type="match status" value="1"/>
</dbReference>
<evidence type="ECO:0000313" key="4">
    <source>
        <dbReference type="Proteomes" id="UP000250140"/>
    </source>
</evidence>
<dbReference type="InterPro" id="IPR002182">
    <property type="entry name" value="NB-ARC"/>
</dbReference>
<dbReference type="GO" id="GO:0043531">
    <property type="term" value="F:ADP binding"/>
    <property type="evidence" value="ECO:0007669"/>
    <property type="project" value="InterPro"/>
</dbReference>
<keyword evidence="4" id="KW-1185">Reference proteome</keyword>